<keyword evidence="7" id="KW-1185">Reference proteome</keyword>
<keyword evidence="3" id="KW-0862">Zinc</keyword>
<protein>
    <recommendedName>
        <fullName evidence="5">SIAH-type domain-containing protein</fullName>
    </recommendedName>
</protein>
<dbReference type="Proteomes" id="UP001054889">
    <property type="component" value="Unassembled WGS sequence"/>
</dbReference>
<comment type="caution">
    <text evidence="6">The sequence shown here is derived from an EMBL/GenBank/DDBJ whole genome shotgun (WGS) entry which is preliminary data.</text>
</comment>
<dbReference type="Gene3D" id="3.30.40.10">
    <property type="entry name" value="Zinc/RING finger domain, C3HC4 (zinc finger)"/>
    <property type="match status" value="1"/>
</dbReference>
<evidence type="ECO:0000313" key="7">
    <source>
        <dbReference type="Proteomes" id="UP001054889"/>
    </source>
</evidence>
<evidence type="ECO:0000259" key="5">
    <source>
        <dbReference type="PROSITE" id="PS51081"/>
    </source>
</evidence>
<evidence type="ECO:0000256" key="2">
    <source>
        <dbReference type="ARBA" id="ARBA00022771"/>
    </source>
</evidence>
<reference evidence="6" key="2">
    <citation type="submission" date="2021-12" db="EMBL/GenBank/DDBJ databases">
        <title>Resequencing data analysis of finger millet.</title>
        <authorList>
            <person name="Hatakeyama M."/>
            <person name="Aluri S."/>
            <person name="Balachadran M.T."/>
            <person name="Sivarajan S.R."/>
            <person name="Poveda L."/>
            <person name="Shimizu-Inatsugi R."/>
            <person name="Schlapbach R."/>
            <person name="Sreeman S.M."/>
            <person name="Shimizu K.K."/>
        </authorList>
    </citation>
    <scope>NUCLEOTIDE SEQUENCE</scope>
</reference>
<keyword evidence="1" id="KW-0479">Metal-binding</keyword>
<dbReference type="InterPro" id="IPR013010">
    <property type="entry name" value="Znf_SIAH"/>
</dbReference>
<dbReference type="GO" id="GO:0005737">
    <property type="term" value="C:cytoplasm"/>
    <property type="evidence" value="ECO:0007669"/>
    <property type="project" value="TreeGrafter"/>
</dbReference>
<evidence type="ECO:0000256" key="1">
    <source>
        <dbReference type="ARBA" id="ARBA00022723"/>
    </source>
</evidence>
<evidence type="ECO:0000313" key="6">
    <source>
        <dbReference type="EMBL" id="GJN37612.1"/>
    </source>
</evidence>
<gene>
    <name evidence="6" type="primary">gb26586</name>
    <name evidence="6" type="ORF">PR202_gb26586</name>
</gene>
<dbReference type="SUPFAM" id="SSF49599">
    <property type="entry name" value="TRAF domain-like"/>
    <property type="match status" value="1"/>
</dbReference>
<evidence type="ECO:0000256" key="4">
    <source>
        <dbReference type="PROSITE-ProRule" id="PRU00455"/>
    </source>
</evidence>
<organism evidence="6 7">
    <name type="scientific">Eleusine coracana subsp. coracana</name>
    <dbReference type="NCBI Taxonomy" id="191504"/>
    <lineage>
        <taxon>Eukaryota</taxon>
        <taxon>Viridiplantae</taxon>
        <taxon>Streptophyta</taxon>
        <taxon>Embryophyta</taxon>
        <taxon>Tracheophyta</taxon>
        <taxon>Spermatophyta</taxon>
        <taxon>Magnoliopsida</taxon>
        <taxon>Liliopsida</taxon>
        <taxon>Poales</taxon>
        <taxon>Poaceae</taxon>
        <taxon>PACMAD clade</taxon>
        <taxon>Chloridoideae</taxon>
        <taxon>Cynodonteae</taxon>
        <taxon>Eleusininae</taxon>
        <taxon>Eleusine</taxon>
    </lineage>
</organism>
<proteinExistence type="predicted"/>
<name>A0AAV5FS84_ELECO</name>
<sequence length="190" mass="21662">MDHAVESILIDCCNADHGCQERITYYNKKSHEKACQHAPCSCPYDSNCGFAVRPTELLEHLTGHHKCPCTEFKYWVRFDVHVKPGLHVLRCKNDGQLIHVHTQPVEQPRGYAVYIICVPPYDIEMGMGCSVSFNCSDQYVTSTKDNIRFSVTDCAPTPIDYLCFVPMVSDRSDQKKKKKKSFFVSTSFEP</sequence>
<dbReference type="PANTHER" id="PTHR10315:SF83">
    <property type="entry name" value="RING-TYPE E3 UBIQUITIN TRANSFERASE"/>
    <property type="match status" value="1"/>
</dbReference>
<dbReference type="InterPro" id="IPR052088">
    <property type="entry name" value="E3_ubiquitin-ligase_SINA"/>
</dbReference>
<dbReference type="EMBL" id="BQKI01000095">
    <property type="protein sequence ID" value="GJN37612.1"/>
    <property type="molecule type" value="Genomic_DNA"/>
</dbReference>
<dbReference type="Pfam" id="PF21361">
    <property type="entry name" value="Sina_ZnF"/>
    <property type="match status" value="1"/>
</dbReference>
<dbReference type="AlphaFoldDB" id="A0AAV5FS84"/>
<dbReference type="GO" id="GO:0008270">
    <property type="term" value="F:zinc ion binding"/>
    <property type="evidence" value="ECO:0007669"/>
    <property type="project" value="UniProtKB-KW"/>
</dbReference>
<accession>A0AAV5FS84</accession>
<dbReference type="GO" id="GO:0061630">
    <property type="term" value="F:ubiquitin protein ligase activity"/>
    <property type="evidence" value="ECO:0007669"/>
    <property type="project" value="TreeGrafter"/>
</dbReference>
<reference evidence="6" key="1">
    <citation type="journal article" date="2018" name="DNA Res.">
        <title>Multiple hybrid de novo genome assembly of finger millet, an orphan allotetraploid crop.</title>
        <authorList>
            <person name="Hatakeyama M."/>
            <person name="Aluri S."/>
            <person name="Balachadran M.T."/>
            <person name="Sivarajan S.R."/>
            <person name="Patrignani A."/>
            <person name="Gruter S."/>
            <person name="Poveda L."/>
            <person name="Shimizu-Inatsugi R."/>
            <person name="Baeten J."/>
            <person name="Francoijs K.J."/>
            <person name="Nataraja K.N."/>
            <person name="Reddy Y.A.N."/>
            <person name="Phadnis S."/>
            <person name="Ravikumar R.L."/>
            <person name="Schlapbach R."/>
            <person name="Sreeman S.M."/>
            <person name="Shimizu K.K."/>
        </authorList>
    </citation>
    <scope>NUCLEOTIDE SEQUENCE</scope>
</reference>
<keyword evidence="2 4" id="KW-0863">Zinc-finger</keyword>
<dbReference type="PROSITE" id="PS51081">
    <property type="entry name" value="ZF_SIAH"/>
    <property type="match status" value="1"/>
</dbReference>
<dbReference type="PANTHER" id="PTHR10315">
    <property type="entry name" value="E3 UBIQUITIN PROTEIN LIGASE SIAH"/>
    <property type="match status" value="1"/>
</dbReference>
<evidence type="ECO:0000256" key="3">
    <source>
        <dbReference type="ARBA" id="ARBA00022833"/>
    </source>
</evidence>
<feature type="domain" description="SIAH-type" evidence="5">
    <location>
        <begin position="7"/>
        <end position="66"/>
    </location>
</feature>
<dbReference type="InterPro" id="IPR013083">
    <property type="entry name" value="Znf_RING/FYVE/PHD"/>
</dbReference>